<gene>
    <name evidence="1" type="ORF">Air01nite_19320</name>
</gene>
<organism evidence="1 2">
    <name type="scientific">Asanoa iriomotensis</name>
    <dbReference type="NCBI Taxonomy" id="234613"/>
    <lineage>
        <taxon>Bacteria</taxon>
        <taxon>Bacillati</taxon>
        <taxon>Actinomycetota</taxon>
        <taxon>Actinomycetes</taxon>
        <taxon>Micromonosporales</taxon>
        <taxon>Micromonosporaceae</taxon>
        <taxon>Asanoa</taxon>
    </lineage>
</organism>
<sequence>MTDTLDAALDGLAENPALPTELVRRLIVHRGGPHAVAKRADLTDDLFDEILASDHRWLAHSLALSRHLPPHVSLRLVAHTDAGVRAALAAGQRVAPRDVFARLVDDPDKRAREHLAQNGNVPDDLRARLARDPEPSVRALLARWWVGAPEEVRRMLLTDPVDEVRGAAGTPTTRTCPTRSHRRTCIRGWSTIP</sequence>
<comment type="caution">
    <text evidence="1">The sequence shown here is derived from an EMBL/GenBank/DDBJ whole genome shotgun (WGS) entry which is preliminary data.</text>
</comment>
<dbReference type="RefSeq" id="WP_239090608.1">
    <property type="nucleotide sequence ID" value="NZ_BAAALU010000001.1"/>
</dbReference>
<evidence type="ECO:0008006" key="3">
    <source>
        <dbReference type="Google" id="ProtNLM"/>
    </source>
</evidence>
<evidence type="ECO:0000313" key="2">
    <source>
        <dbReference type="Proteomes" id="UP000624325"/>
    </source>
</evidence>
<protein>
    <recommendedName>
        <fullName evidence="3">Leucine rich repeat (LRR) protein</fullName>
    </recommendedName>
</protein>
<reference evidence="1 2" key="1">
    <citation type="submission" date="2021-01" db="EMBL/GenBank/DDBJ databases">
        <title>Whole genome shotgun sequence of Asanoa iriomotensis NBRC 100142.</title>
        <authorList>
            <person name="Komaki H."/>
            <person name="Tamura T."/>
        </authorList>
    </citation>
    <scope>NUCLEOTIDE SEQUENCE [LARGE SCALE GENOMIC DNA]</scope>
    <source>
        <strain evidence="1 2">NBRC 100142</strain>
    </source>
</reference>
<accession>A0ABQ4BZA0</accession>
<dbReference type="InterPro" id="IPR011989">
    <property type="entry name" value="ARM-like"/>
</dbReference>
<dbReference type="Proteomes" id="UP000624325">
    <property type="component" value="Unassembled WGS sequence"/>
</dbReference>
<proteinExistence type="predicted"/>
<dbReference type="Gene3D" id="1.25.10.10">
    <property type="entry name" value="Leucine-rich Repeat Variant"/>
    <property type="match status" value="1"/>
</dbReference>
<evidence type="ECO:0000313" key="1">
    <source>
        <dbReference type="EMBL" id="GIF55837.1"/>
    </source>
</evidence>
<keyword evidence="2" id="KW-1185">Reference proteome</keyword>
<name>A0ABQ4BZA0_9ACTN</name>
<dbReference type="EMBL" id="BONC01000010">
    <property type="protein sequence ID" value="GIF55837.1"/>
    <property type="molecule type" value="Genomic_DNA"/>
</dbReference>